<accession>A0A7W7JXJ7</accession>
<comment type="caution">
    <text evidence="2">The sequence shown here is derived from an EMBL/GenBank/DDBJ whole genome shotgun (WGS) entry which is preliminary data.</text>
</comment>
<evidence type="ECO:0008006" key="4">
    <source>
        <dbReference type="Google" id="ProtNLM"/>
    </source>
</evidence>
<feature type="transmembrane region" description="Helical" evidence="1">
    <location>
        <begin position="17"/>
        <end position="38"/>
    </location>
</feature>
<keyword evidence="3" id="KW-1185">Reference proteome</keyword>
<evidence type="ECO:0000256" key="1">
    <source>
        <dbReference type="SAM" id="Phobius"/>
    </source>
</evidence>
<dbReference type="Pfam" id="PF14356">
    <property type="entry name" value="DUF4403"/>
    <property type="match status" value="1"/>
</dbReference>
<gene>
    <name evidence="2" type="ORF">HNP52_000239</name>
</gene>
<protein>
    <recommendedName>
        <fullName evidence="4">DUF4403 family protein</fullName>
    </recommendedName>
</protein>
<evidence type="ECO:0000313" key="2">
    <source>
        <dbReference type="EMBL" id="MBB4837188.1"/>
    </source>
</evidence>
<keyword evidence="1" id="KW-0812">Transmembrane</keyword>
<reference evidence="2 3" key="1">
    <citation type="submission" date="2020-08" db="EMBL/GenBank/DDBJ databases">
        <title>Functional genomics of gut bacteria from endangered species of beetles.</title>
        <authorList>
            <person name="Carlos-Shanley C."/>
        </authorList>
    </citation>
    <scope>NUCLEOTIDE SEQUENCE [LARGE SCALE GENOMIC DNA]</scope>
    <source>
        <strain evidence="2 3">S00224</strain>
    </source>
</reference>
<dbReference type="EMBL" id="JACHLN010000001">
    <property type="protein sequence ID" value="MBB4837188.1"/>
    <property type="molecule type" value="Genomic_DNA"/>
</dbReference>
<name>A0A7W7JXJ7_9SPHN</name>
<sequence>MLDETVSPTPRRGQRGWWIFGSILVLLLASVGGGYLWLRARLEGKVEPPPRASDQVEVPKQVSAIDVPLDVHVSVISRAIEQAVPRTLWSINQQIDKCVPAQRVKLFKAKIKVSPDLGCTVVGTVTRSAIRLRGEGRDIVADVPIRANIAARHVGGFLKGETATGSAMVRARIRLSVTDNWQPRATVRLAYSWTTPPGIDFLGRRITFTDKADEKLGPIVRDLERKLPQEIAKVNIRARVADAWRQSFTSLALNEQNPPVWMRITPQKLSYGGYSLSGNRLRLSLGLSALTETFVGPRPEDPNPSPLPPLAHDAAGSKLEFFIPVIADYAQLEPVLKKALAKRAARPFELPGIGPVVARFDKVTGYGTTGGRIAVGLTIAARPQNSTTETHGLVWLTALPVNTPGSQRVHFEQLAVNGDTDGIGGDLLVRLVQAPAVSEVLAGELTQNFTRDFEKLLGKVRRAIVSKRAGDFVIRADIADVRTGAIKASGQGLYLPVWASGTARVEYVGR</sequence>
<keyword evidence="1" id="KW-0472">Membrane</keyword>
<dbReference type="Proteomes" id="UP000575241">
    <property type="component" value="Unassembled WGS sequence"/>
</dbReference>
<organism evidence="2 3">
    <name type="scientific">Sphingomonas kyeonggiensis</name>
    <dbReference type="NCBI Taxonomy" id="1268553"/>
    <lineage>
        <taxon>Bacteria</taxon>
        <taxon>Pseudomonadati</taxon>
        <taxon>Pseudomonadota</taxon>
        <taxon>Alphaproteobacteria</taxon>
        <taxon>Sphingomonadales</taxon>
        <taxon>Sphingomonadaceae</taxon>
        <taxon>Sphingomonas</taxon>
    </lineage>
</organism>
<evidence type="ECO:0000313" key="3">
    <source>
        <dbReference type="Proteomes" id="UP000575241"/>
    </source>
</evidence>
<dbReference type="InterPro" id="IPR025515">
    <property type="entry name" value="DUF4403"/>
</dbReference>
<proteinExistence type="predicted"/>
<dbReference type="RefSeq" id="WP_184161327.1">
    <property type="nucleotide sequence ID" value="NZ_JACHLN010000001.1"/>
</dbReference>
<keyword evidence="1" id="KW-1133">Transmembrane helix</keyword>
<dbReference type="AlphaFoldDB" id="A0A7W7JXJ7"/>